<evidence type="ECO:0000256" key="2">
    <source>
        <dbReference type="PROSITE-ProRule" id="PRU01122"/>
    </source>
</evidence>
<sequence length="790" mass="90595">MKVTPEKLKRYVDLSEFNFNTTEEIEPLRTIIGQERARKAFEFGLKISTKGYNIYMCGPTGTGKTSFAESYLREIARQKPAPNDWVYVYNFSNPDSPIAISLPKGMGRVFKKDMSDFIEAVINDLKKVFASEEYENDKNNVYNEYQEKRTQLLDNLAEEARRYGFEIKYTPSGVYFIPIVDGRAISEAEYPELEKSIRDEIEKKIKKLQLETQEVLKKIKLLEKELKERIKELQKKVAVFTISHYVYEIRNKYKENQKVLDFINSVTNDIVENLDDFLDKDDDEQNLPFQFLPYKKTSNIDKYKVNVIVDNSDLDGAPVVYEVNPTYYNLIGKIEYENEMGNVLVTDFTKIKAGAIHRANGGYLILQAKDILSYPQAWEALKRVLKTGEIVIENLKDIYGLFITSTLKPEPIPVDLKVVLIGSEYIYNILYTYDEDFRKLFKIKADFDSEMEYNQQNVYKMIQFISSFCKKENALPFSREAVEKVVEYSCRLVENQEKLSTRFNDIVEILAEANTWAQLEKSDVVKKEHVIKAICEKEYRSSKYEEKINEMIEDGTILVDVDGYKTAQINALAILDVGDYVFGKPSRITVTTSSGRSGIINIEREVQMSGKTHSKGIMIISGYIAEMFAQDMPLTLNATICFEQLYSGIEGDSASAAELCALLSALSDVPIYQGIAVTGSVNQKGEIQPVGGVTKKIEGFYYVCKKKGFTGKQGVIIPYQNIKNLVLCDDIVEDVKNGRFHIWAVKTIDEAMEILTGRKFDEIIMLSKQKLKKYLDNLTNVNSQYREKEE</sequence>
<evidence type="ECO:0000256" key="1">
    <source>
        <dbReference type="ARBA" id="ARBA00022670"/>
    </source>
</evidence>
<dbReference type="SUPFAM" id="SSF54211">
    <property type="entry name" value="Ribosomal protein S5 domain 2-like"/>
    <property type="match status" value="1"/>
</dbReference>
<comment type="catalytic activity">
    <reaction evidence="2">
        <text>Hydrolysis of proteins in presence of ATP.</text>
        <dbReference type="EC" id="3.4.21.53"/>
    </reaction>
</comment>
<dbReference type="EC" id="3.4.21.53" evidence="2"/>
<dbReference type="Gene3D" id="1.10.8.60">
    <property type="match status" value="1"/>
</dbReference>
<dbReference type="Pfam" id="PF13654">
    <property type="entry name" value="AAA_32"/>
    <property type="match status" value="1"/>
</dbReference>
<keyword evidence="2" id="KW-0720">Serine protease</keyword>
<dbReference type="InterPro" id="IPR041699">
    <property type="entry name" value="AAA_32"/>
</dbReference>
<dbReference type="InterPro" id="IPR027417">
    <property type="entry name" value="P-loop_NTPase"/>
</dbReference>
<feature type="coiled-coil region" evidence="3">
    <location>
        <begin position="131"/>
        <end position="162"/>
    </location>
</feature>
<feature type="active site" evidence="2">
    <location>
        <position position="696"/>
    </location>
</feature>
<keyword evidence="6" id="KW-1185">Reference proteome</keyword>
<accession>A0ABY7BKT9</accession>
<evidence type="ECO:0000313" key="6">
    <source>
        <dbReference type="Proteomes" id="UP001164745"/>
    </source>
</evidence>
<dbReference type="Pfam" id="PF20436">
    <property type="entry name" value="LonB_AAA-LID"/>
    <property type="match status" value="1"/>
</dbReference>
<dbReference type="InterPro" id="IPR027065">
    <property type="entry name" value="Lon_Prtase"/>
</dbReference>
<feature type="domain" description="Lon proteolytic" evidence="4">
    <location>
        <begin position="563"/>
        <end position="758"/>
    </location>
</feature>
<dbReference type="RefSeq" id="WP_045164951.1">
    <property type="nucleotide sequence ID" value="NZ_CP113864.1"/>
</dbReference>
<feature type="coiled-coil region" evidence="3">
    <location>
        <begin position="198"/>
        <end position="243"/>
    </location>
</feature>
<evidence type="ECO:0000256" key="3">
    <source>
        <dbReference type="SAM" id="Coils"/>
    </source>
</evidence>
<dbReference type="Proteomes" id="UP001164745">
    <property type="component" value="Chromosome"/>
</dbReference>
<dbReference type="InterPro" id="IPR008269">
    <property type="entry name" value="Lon_proteolytic"/>
</dbReference>
<dbReference type="InterPro" id="IPR046843">
    <property type="entry name" value="LonB_AAA-LID"/>
</dbReference>
<dbReference type="InterPro" id="IPR020568">
    <property type="entry name" value="Ribosomal_Su5_D2-typ_SF"/>
</dbReference>
<keyword evidence="3" id="KW-0175">Coiled coil</keyword>
<protein>
    <recommendedName>
        <fullName evidence="2">endopeptidase La</fullName>
        <ecNumber evidence="2">3.4.21.53</ecNumber>
    </recommendedName>
</protein>
<evidence type="ECO:0000313" key="5">
    <source>
        <dbReference type="EMBL" id="WAM32507.1"/>
    </source>
</evidence>
<name>A0ABY7BKT9_9FIRM</name>
<dbReference type="Pfam" id="PF20437">
    <property type="entry name" value="LonC_helical"/>
    <property type="match status" value="1"/>
</dbReference>
<dbReference type="SUPFAM" id="SSF52540">
    <property type="entry name" value="P-loop containing nucleoside triphosphate hydrolases"/>
    <property type="match status" value="2"/>
</dbReference>
<keyword evidence="1 2" id="KW-0645">Protease</keyword>
<reference evidence="5" key="1">
    <citation type="submission" date="2022-12" db="EMBL/GenBank/DDBJ databases">
        <authorList>
            <person name="Bing R.G."/>
            <person name="Willard D.J."/>
            <person name="Manesh M.J.H."/>
            <person name="Laemthong T."/>
            <person name="Crosby J.R."/>
            <person name="Kelly R.M."/>
        </authorList>
    </citation>
    <scope>NUCLEOTIDE SEQUENCE</scope>
    <source>
        <strain evidence="5">DSM 8991</strain>
    </source>
</reference>
<dbReference type="EMBL" id="CP113864">
    <property type="protein sequence ID" value="WAM32507.1"/>
    <property type="molecule type" value="Genomic_DNA"/>
</dbReference>
<evidence type="ECO:0000259" key="4">
    <source>
        <dbReference type="PROSITE" id="PS51786"/>
    </source>
</evidence>
<dbReference type="PROSITE" id="PS51786">
    <property type="entry name" value="LON_PROTEOLYTIC"/>
    <property type="match status" value="1"/>
</dbReference>
<dbReference type="InterPro" id="IPR014721">
    <property type="entry name" value="Ribsml_uS5_D2-typ_fold_subgr"/>
</dbReference>
<dbReference type="Pfam" id="PF05362">
    <property type="entry name" value="Lon_C"/>
    <property type="match status" value="1"/>
</dbReference>
<dbReference type="Gene3D" id="3.30.230.10">
    <property type="match status" value="1"/>
</dbReference>
<organism evidence="5 6">
    <name type="scientific">Caldicellulosiruptor naganoensis</name>
    <dbReference type="NCBI Taxonomy" id="29324"/>
    <lineage>
        <taxon>Bacteria</taxon>
        <taxon>Bacillati</taxon>
        <taxon>Bacillota</taxon>
        <taxon>Bacillota incertae sedis</taxon>
        <taxon>Caldicellulosiruptorales</taxon>
        <taxon>Caldicellulosiruptoraceae</taxon>
        <taxon>Caldicellulosiruptor</taxon>
    </lineage>
</organism>
<dbReference type="Gene3D" id="3.40.50.300">
    <property type="entry name" value="P-loop containing nucleotide triphosphate hydrolases"/>
    <property type="match status" value="2"/>
</dbReference>
<keyword evidence="2" id="KW-0378">Hydrolase</keyword>
<dbReference type="PANTHER" id="PTHR10046">
    <property type="entry name" value="ATP DEPENDENT LON PROTEASE FAMILY MEMBER"/>
    <property type="match status" value="1"/>
</dbReference>
<gene>
    <name evidence="5" type="ORF">OTJ99_001070</name>
</gene>
<feature type="active site" evidence="2">
    <location>
        <position position="653"/>
    </location>
</feature>
<comment type="similarity">
    <text evidence="2">Belongs to the peptidase S16 family.</text>
</comment>
<proteinExistence type="inferred from homology"/>
<dbReference type="PRINTS" id="PR00830">
    <property type="entry name" value="ENDOLAPTASE"/>
</dbReference>
<dbReference type="InterPro" id="IPR046844">
    <property type="entry name" value="Lon-like_helical"/>
</dbReference>